<sequence>MDIVNLLNKISVERIWHKEPVFCFTSDVDWASEAALKIFLNDMRDLKLTVFVTHESPIINSYKKNGFIERGIHPNFLNNSSHGQGFRTVIENCIKFAPEAIGARSHQCFDTTNVTHLLHDEFNFKYISNLITILQPHISPILH</sequence>
<evidence type="ECO:0000313" key="1">
    <source>
        <dbReference type="EMBL" id="GAI94428.1"/>
    </source>
</evidence>
<accession>X1SNB3</accession>
<dbReference type="AlphaFoldDB" id="X1SNB3"/>
<proteinExistence type="predicted"/>
<reference evidence="1" key="1">
    <citation type="journal article" date="2014" name="Front. Microbiol.">
        <title>High frequency of phylogenetically diverse reductive dehalogenase-homologous genes in deep subseafloor sedimentary metagenomes.</title>
        <authorList>
            <person name="Kawai M."/>
            <person name="Futagami T."/>
            <person name="Toyoda A."/>
            <person name="Takaki Y."/>
            <person name="Nishi S."/>
            <person name="Hori S."/>
            <person name="Arai W."/>
            <person name="Tsubouchi T."/>
            <person name="Morono Y."/>
            <person name="Uchiyama I."/>
            <person name="Ito T."/>
            <person name="Fujiyama A."/>
            <person name="Inagaki F."/>
            <person name="Takami H."/>
        </authorList>
    </citation>
    <scope>NUCLEOTIDE SEQUENCE</scope>
    <source>
        <strain evidence="1">Expedition CK06-06</strain>
    </source>
</reference>
<dbReference type="InterPro" id="IPR054492">
    <property type="entry name" value="WbmS-like"/>
</dbReference>
<protein>
    <submittedName>
        <fullName evidence="1">Uncharacterized protein</fullName>
    </submittedName>
</protein>
<organism evidence="1">
    <name type="scientific">marine sediment metagenome</name>
    <dbReference type="NCBI Taxonomy" id="412755"/>
    <lineage>
        <taxon>unclassified sequences</taxon>
        <taxon>metagenomes</taxon>
        <taxon>ecological metagenomes</taxon>
    </lineage>
</organism>
<dbReference type="EMBL" id="BARW01023329">
    <property type="protein sequence ID" value="GAI94428.1"/>
    <property type="molecule type" value="Genomic_DNA"/>
</dbReference>
<dbReference type="Pfam" id="PF22537">
    <property type="entry name" value="WbmS-like"/>
    <property type="match status" value="1"/>
</dbReference>
<name>X1SNB3_9ZZZZ</name>
<feature type="non-terminal residue" evidence="1">
    <location>
        <position position="143"/>
    </location>
</feature>
<gene>
    <name evidence="1" type="ORF">S12H4_38717</name>
</gene>
<comment type="caution">
    <text evidence="1">The sequence shown here is derived from an EMBL/GenBank/DDBJ whole genome shotgun (WGS) entry which is preliminary data.</text>
</comment>
<dbReference type="Gene3D" id="3.20.20.370">
    <property type="entry name" value="Glycoside hydrolase/deacetylase"/>
    <property type="match status" value="1"/>
</dbReference>